<dbReference type="GO" id="GO:0003899">
    <property type="term" value="F:DNA-directed RNA polymerase activity"/>
    <property type="evidence" value="ECO:0007669"/>
    <property type="project" value="UniProtKB-UniRule"/>
</dbReference>
<protein>
    <recommendedName>
        <fullName evidence="4">DNA-directed RNA polymerases I, II, and III subunit RPABC3</fullName>
    </recommendedName>
</protein>
<sequence>MTSTTSNVVFDDLFTITAMDPEGKKFDPVSRLVAHSTNYDMTMTLDYNVELYPLKTGETFSLVLATSLIRGGGTGNADAGADDSEEKDRDVWRPDGKGRKGLEEDYEYVMYGKVYKFDTGTAEIVTVYASFGGLLMSLTGSHRHVTGIVLGDPVYLLMRR</sequence>
<dbReference type="AlphaFoldDB" id="A0A4Y7QMF0"/>
<dbReference type="SMART" id="SM00658">
    <property type="entry name" value="RPOL8c"/>
    <property type="match status" value="1"/>
</dbReference>
<dbReference type="InterPro" id="IPR012340">
    <property type="entry name" value="NA-bd_OB-fold"/>
</dbReference>
<evidence type="ECO:0000256" key="3">
    <source>
        <dbReference type="ARBA" id="ARBA00023242"/>
    </source>
</evidence>
<dbReference type="Pfam" id="PF03870">
    <property type="entry name" value="RNA_pol_Rpb8"/>
    <property type="match status" value="1"/>
</dbReference>
<keyword evidence="7" id="KW-1185">Reference proteome</keyword>
<evidence type="ECO:0000256" key="1">
    <source>
        <dbReference type="ARBA" id="ARBA00004123"/>
    </source>
</evidence>
<dbReference type="PANTHER" id="PTHR10917:SF0">
    <property type="entry name" value="DNA-DIRECTED RNA POLYMERASES I, II, AND III SUBUNIT RPABC3"/>
    <property type="match status" value="1"/>
</dbReference>
<dbReference type="GO" id="GO:0006351">
    <property type="term" value="P:DNA-templated transcription"/>
    <property type="evidence" value="ECO:0007669"/>
    <property type="project" value="UniProtKB-UniRule"/>
</dbReference>
<comment type="function">
    <text evidence="4">DNA-dependent RNA polymerase catalyzes the transcription of DNA into RNA using the four ribonucleoside triphosphates as substrates. Common component of RNA polymerases I, II and III which synthesize ribosomal RNA precursors, mRNA precursors and many functional non-coding RNAs, and small RNAs, such as 5S rRNA and tRNAs, respectively.</text>
</comment>
<dbReference type="Proteomes" id="UP000294933">
    <property type="component" value="Unassembled WGS sequence"/>
</dbReference>
<dbReference type="GO" id="GO:0005665">
    <property type="term" value="C:RNA polymerase II, core complex"/>
    <property type="evidence" value="ECO:0007669"/>
    <property type="project" value="UniProtKB-UniRule"/>
</dbReference>
<evidence type="ECO:0000256" key="2">
    <source>
        <dbReference type="ARBA" id="ARBA00008912"/>
    </source>
</evidence>
<dbReference type="EMBL" id="ML170157">
    <property type="protein sequence ID" value="TDL28418.1"/>
    <property type="molecule type" value="Genomic_DNA"/>
</dbReference>
<feature type="compositionally biased region" description="Basic and acidic residues" evidence="5">
    <location>
        <begin position="86"/>
        <end position="96"/>
    </location>
</feature>
<evidence type="ECO:0000256" key="4">
    <source>
        <dbReference type="PIRNR" id="PIRNR000779"/>
    </source>
</evidence>
<feature type="region of interest" description="Disordered" evidence="5">
    <location>
        <begin position="73"/>
        <end position="96"/>
    </location>
</feature>
<name>A0A4Y7QMF0_9AGAM</name>
<dbReference type="PANTHER" id="PTHR10917">
    <property type="entry name" value="DNA-DIRECTED RNA POLYMERASES I, II, AND III SUBUNIT RPABC3"/>
    <property type="match status" value="1"/>
</dbReference>
<comment type="similarity">
    <text evidence="2 4">Belongs to the eukaryotic RPB8 RNA polymerase subunit family.</text>
</comment>
<dbReference type="GO" id="GO:0005736">
    <property type="term" value="C:RNA polymerase I complex"/>
    <property type="evidence" value="ECO:0007669"/>
    <property type="project" value="TreeGrafter"/>
</dbReference>
<keyword evidence="3 4" id="KW-0539">Nucleus</keyword>
<dbReference type="PIRSF" id="PIRSF000779">
    <property type="entry name" value="RNA_pol_Rpb8"/>
    <property type="match status" value="1"/>
</dbReference>
<dbReference type="FunFam" id="2.40.50.140:FF:000191">
    <property type="entry name" value="DNA-directed RNA polymerases I, II, and III subunit RPABC3"/>
    <property type="match status" value="1"/>
</dbReference>
<evidence type="ECO:0000256" key="5">
    <source>
        <dbReference type="SAM" id="MobiDB-lite"/>
    </source>
</evidence>
<evidence type="ECO:0000313" key="7">
    <source>
        <dbReference type="Proteomes" id="UP000294933"/>
    </source>
</evidence>
<accession>A0A4Y7QMF0</accession>
<dbReference type="VEuPathDB" id="FungiDB:BD410DRAFT_759630"/>
<dbReference type="STRING" id="50990.A0A4Y7QMF0"/>
<comment type="subcellular location">
    <subcellularLocation>
        <location evidence="1">Nucleus</location>
    </subcellularLocation>
</comment>
<proteinExistence type="inferred from homology"/>
<dbReference type="InterPro" id="IPR005570">
    <property type="entry name" value="RPABC3"/>
</dbReference>
<dbReference type="OrthoDB" id="20018at2759"/>
<reference evidence="6 7" key="1">
    <citation type="submission" date="2018-06" db="EMBL/GenBank/DDBJ databases">
        <title>A transcriptomic atlas of mushroom development highlights an independent origin of complex multicellularity.</title>
        <authorList>
            <consortium name="DOE Joint Genome Institute"/>
            <person name="Krizsan K."/>
            <person name="Almasi E."/>
            <person name="Merenyi Z."/>
            <person name="Sahu N."/>
            <person name="Viragh M."/>
            <person name="Koszo T."/>
            <person name="Mondo S."/>
            <person name="Kiss B."/>
            <person name="Balint B."/>
            <person name="Kues U."/>
            <person name="Barry K."/>
            <person name="Hegedus J.C."/>
            <person name="Henrissat B."/>
            <person name="Johnson J."/>
            <person name="Lipzen A."/>
            <person name="Ohm R."/>
            <person name="Nagy I."/>
            <person name="Pangilinan J."/>
            <person name="Yan J."/>
            <person name="Xiong Y."/>
            <person name="Grigoriev I.V."/>
            <person name="Hibbett D.S."/>
            <person name="Nagy L.G."/>
        </authorList>
    </citation>
    <scope>NUCLEOTIDE SEQUENCE [LARGE SCALE GENOMIC DNA]</scope>
    <source>
        <strain evidence="6 7">SZMC22713</strain>
    </source>
</reference>
<dbReference type="Gene3D" id="2.40.50.140">
    <property type="entry name" value="Nucleic acid-binding proteins"/>
    <property type="match status" value="1"/>
</dbReference>
<evidence type="ECO:0000313" key="6">
    <source>
        <dbReference type="EMBL" id="TDL28418.1"/>
    </source>
</evidence>
<dbReference type="SUPFAM" id="SSF50249">
    <property type="entry name" value="Nucleic acid-binding proteins"/>
    <property type="match status" value="1"/>
</dbReference>
<dbReference type="GO" id="GO:0005666">
    <property type="term" value="C:RNA polymerase III complex"/>
    <property type="evidence" value="ECO:0007669"/>
    <property type="project" value="TreeGrafter"/>
</dbReference>
<gene>
    <name evidence="6" type="ORF">BD410DRAFT_759630</name>
</gene>
<organism evidence="6 7">
    <name type="scientific">Rickenella mellea</name>
    <dbReference type="NCBI Taxonomy" id="50990"/>
    <lineage>
        <taxon>Eukaryota</taxon>
        <taxon>Fungi</taxon>
        <taxon>Dikarya</taxon>
        <taxon>Basidiomycota</taxon>
        <taxon>Agaricomycotina</taxon>
        <taxon>Agaricomycetes</taxon>
        <taxon>Hymenochaetales</taxon>
        <taxon>Rickenellaceae</taxon>
        <taxon>Rickenella</taxon>
    </lineage>
</organism>